<dbReference type="InterPro" id="IPR038109">
    <property type="entry name" value="DNA_bind_recomb_sf"/>
</dbReference>
<name>A0A429V863_9SPHN</name>
<dbReference type="InterPro" id="IPR025827">
    <property type="entry name" value="Zn_ribbon_recom_dom"/>
</dbReference>
<feature type="domain" description="Recombinase" evidence="2">
    <location>
        <begin position="169"/>
        <end position="312"/>
    </location>
</feature>
<dbReference type="OrthoDB" id="7277848at2"/>
<evidence type="ECO:0000313" key="4">
    <source>
        <dbReference type="Proteomes" id="UP000274661"/>
    </source>
</evidence>
<dbReference type="Pfam" id="PF00239">
    <property type="entry name" value="Resolvase"/>
    <property type="match status" value="1"/>
</dbReference>
<dbReference type="PROSITE" id="PS51737">
    <property type="entry name" value="RECOMBINASE_DNA_BIND"/>
    <property type="match status" value="1"/>
</dbReference>
<dbReference type="Proteomes" id="UP000274661">
    <property type="component" value="Unassembled WGS sequence"/>
</dbReference>
<dbReference type="SUPFAM" id="SSF53041">
    <property type="entry name" value="Resolvase-like"/>
    <property type="match status" value="1"/>
</dbReference>
<evidence type="ECO:0000259" key="2">
    <source>
        <dbReference type="PROSITE" id="PS51737"/>
    </source>
</evidence>
<protein>
    <submittedName>
        <fullName evidence="3">Recombinase family protein</fullName>
    </submittedName>
</protein>
<dbReference type="GO" id="GO:0000150">
    <property type="term" value="F:DNA strand exchange activity"/>
    <property type="evidence" value="ECO:0007669"/>
    <property type="project" value="InterPro"/>
</dbReference>
<gene>
    <name evidence="3" type="ORF">HMF7854_04290</name>
</gene>
<comment type="caution">
    <text evidence="3">The sequence shown here is derived from an EMBL/GenBank/DDBJ whole genome shotgun (WGS) entry which is preliminary data.</text>
</comment>
<dbReference type="Pfam" id="PF07508">
    <property type="entry name" value="Recombinase"/>
    <property type="match status" value="1"/>
</dbReference>
<dbReference type="Gene3D" id="3.90.1750.20">
    <property type="entry name" value="Putative Large Serine Recombinase, Chain B, Domain 2"/>
    <property type="match status" value="1"/>
</dbReference>
<dbReference type="InterPro" id="IPR050639">
    <property type="entry name" value="SSR_resolvase"/>
</dbReference>
<dbReference type="EMBL" id="RWJF01000001">
    <property type="protein sequence ID" value="RST30129.1"/>
    <property type="molecule type" value="Genomic_DNA"/>
</dbReference>
<evidence type="ECO:0000259" key="1">
    <source>
        <dbReference type="PROSITE" id="PS51736"/>
    </source>
</evidence>
<dbReference type="InterPro" id="IPR006119">
    <property type="entry name" value="Resolv_N"/>
</dbReference>
<dbReference type="SMART" id="SM00857">
    <property type="entry name" value="Resolvase"/>
    <property type="match status" value="1"/>
</dbReference>
<keyword evidence="4" id="KW-1185">Reference proteome</keyword>
<feature type="domain" description="Resolvase/invertase-type recombinase catalytic" evidence="1">
    <location>
        <begin position="22"/>
        <end position="162"/>
    </location>
</feature>
<sequence>MESSMPQPQAARRRKTAANMDQVLIYARYSTTLQREASIEDQVRICREAAEREGWAVTGIHTDYAISGGVRDRPGLNGLLEAVGRGAGTVILAESIDRLSRDQEDIAAIFKRVAFAGARIFTLSEGWVGELHVGLKGTMSALFRKDLADKTRRGQTGRVLAGFNPGGRAYGYQRVARFDERGEPIHGLREIDPDEAAIVRRIYAEFVDGRSPREIARRLNGEGVAAPAGGKWSAASINGDRVRGNGILQNDIYRGVLVFNRTRRFQDPDTRKKRIRPRPPEEWTVRPAPELQIVSDELWEAVSARRARFDGTRAEQQRRPKRLLSGLVRCASCGGRYVVIGAEKWGCGNRRERGDCGNGRTIQTHLLEARVLAGLQEQLLDPDLVAEVVREYRRAAQERAGTEAKERARAERRRDKAKRDVDRLIRAVTDGGAEFGEIRSALEKSRADLAAAELAIADVGAGAVIALHPGVADDYRRRITNLRELLTGPEDASRAAAQQVRALIDHVTVAPAEGRTGTVITIEGRLTALLDLAAGRAVNSVDVCQRWCPTDDRSGHSNHWTISVSRS</sequence>
<dbReference type="PROSITE" id="PS51736">
    <property type="entry name" value="RECOMBINASES_3"/>
    <property type="match status" value="1"/>
</dbReference>
<organism evidence="3 4">
    <name type="scientific">Sphingomonas ginkgonis</name>
    <dbReference type="NCBI Taxonomy" id="2315330"/>
    <lineage>
        <taxon>Bacteria</taxon>
        <taxon>Pseudomonadati</taxon>
        <taxon>Pseudomonadota</taxon>
        <taxon>Alphaproteobacteria</taxon>
        <taxon>Sphingomonadales</taxon>
        <taxon>Sphingomonadaceae</taxon>
        <taxon>Sphingomonas</taxon>
    </lineage>
</organism>
<dbReference type="Gene3D" id="3.40.50.1390">
    <property type="entry name" value="Resolvase, N-terminal catalytic domain"/>
    <property type="match status" value="1"/>
</dbReference>
<accession>A0A429V863</accession>
<dbReference type="InterPro" id="IPR036162">
    <property type="entry name" value="Resolvase-like_N_sf"/>
</dbReference>
<dbReference type="CDD" id="cd00338">
    <property type="entry name" value="Ser_Recombinase"/>
    <property type="match status" value="1"/>
</dbReference>
<dbReference type="InterPro" id="IPR011109">
    <property type="entry name" value="DNA_bind_recombinase_dom"/>
</dbReference>
<dbReference type="GO" id="GO:0003677">
    <property type="term" value="F:DNA binding"/>
    <property type="evidence" value="ECO:0007669"/>
    <property type="project" value="InterPro"/>
</dbReference>
<dbReference type="AlphaFoldDB" id="A0A429V863"/>
<proteinExistence type="predicted"/>
<dbReference type="PANTHER" id="PTHR30461">
    <property type="entry name" value="DNA-INVERTASE FROM LAMBDOID PROPHAGE"/>
    <property type="match status" value="1"/>
</dbReference>
<dbReference type="Pfam" id="PF13408">
    <property type="entry name" value="Zn_ribbon_recom"/>
    <property type="match status" value="1"/>
</dbReference>
<reference evidence="3 4" key="1">
    <citation type="submission" date="2018-12" db="EMBL/GenBank/DDBJ databases">
        <title>Sphingomonas sp. HMF7854 Genome sequencing and assembly.</title>
        <authorList>
            <person name="Cha I."/>
            <person name="Kang H."/>
            <person name="Kim H."/>
            <person name="Kang J."/>
            <person name="Joh K."/>
        </authorList>
    </citation>
    <scope>NUCLEOTIDE SEQUENCE [LARGE SCALE GENOMIC DNA]</scope>
    <source>
        <strain evidence="3 4">HMF7854</strain>
    </source>
</reference>
<evidence type="ECO:0000313" key="3">
    <source>
        <dbReference type="EMBL" id="RST30129.1"/>
    </source>
</evidence>
<dbReference type="PANTHER" id="PTHR30461:SF23">
    <property type="entry name" value="DNA RECOMBINASE-RELATED"/>
    <property type="match status" value="1"/>
</dbReference>